<name>A0A1R3GS79_COCAP</name>
<keyword evidence="3" id="KW-1185">Reference proteome</keyword>
<sequence>MELNGSGGSKGQSPGSRTKHAPSKGQYTTPPPPSISRISNNALRGAVKPESCSSYFRNRACIPNPNKAAEKCSPYGRNCNRKP</sequence>
<gene>
    <name evidence="2" type="ORF">CCACVL1_23842</name>
</gene>
<comment type="caution">
    <text evidence="2">The sequence shown here is derived from an EMBL/GenBank/DDBJ whole genome shotgun (WGS) entry which is preliminary data.</text>
</comment>
<dbReference type="Proteomes" id="UP000188268">
    <property type="component" value="Unassembled WGS sequence"/>
</dbReference>
<dbReference type="Gramene" id="OMO60850">
    <property type="protein sequence ID" value="OMO60850"/>
    <property type="gene ID" value="CCACVL1_23842"/>
</dbReference>
<proteinExistence type="predicted"/>
<feature type="region of interest" description="Disordered" evidence="1">
    <location>
        <begin position="1"/>
        <end position="39"/>
    </location>
</feature>
<dbReference type="AlphaFoldDB" id="A0A1R3GS79"/>
<organism evidence="2 3">
    <name type="scientific">Corchorus capsularis</name>
    <name type="common">Jute</name>
    <dbReference type="NCBI Taxonomy" id="210143"/>
    <lineage>
        <taxon>Eukaryota</taxon>
        <taxon>Viridiplantae</taxon>
        <taxon>Streptophyta</taxon>
        <taxon>Embryophyta</taxon>
        <taxon>Tracheophyta</taxon>
        <taxon>Spermatophyta</taxon>
        <taxon>Magnoliopsida</taxon>
        <taxon>eudicotyledons</taxon>
        <taxon>Gunneridae</taxon>
        <taxon>Pentapetalae</taxon>
        <taxon>rosids</taxon>
        <taxon>malvids</taxon>
        <taxon>Malvales</taxon>
        <taxon>Malvaceae</taxon>
        <taxon>Grewioideae</taxon>
        <taxon>Apeibeae</taxon>
        <taxon>Corchorus</taxon>
    </lineage>
</organism>
<protein>
    <submittedName>
        <fullName evidence="2">Uncharacterized protein</fullName>
    </submittedName>
</protein>
<evidence type="ECO:0000313" key="2">
    <source>
        <dbReference type="EMBL" id="OMO60850.1"/>
    </source>
</evidence>
<accession>A0A1R3GS79</accession>
<feature type="compositionally biased region" description="Gly residues" evidence="1">
    <location>
        <begin position="1"/>
        <end position="10"/>
    </location>
</feature>
<evidence type="ECO:0000313" key="3">
    <source>
        <dbReference type="Proteomes" id="UP000188268"/>
    </source>
</evidence>
<reference evidence="2 3" key="1">
    <citation type="submission" date="2013-09" db="EMBL/GenBank/DDBJ databases">
        <title>Corchorus capsularis genome sequencing.</title>
        <authorList>
            <person name="Alam M."/>
            <person name="Haque M.S."/>
            <person name="Islam M.S."/>
            <person name="Emdad E.M."/>
            <person name="Islam M.M."/>
            <person name="Ahmed B."/>
            <person name="Halim A."/>
            <person name="Hossen Q.M.M."/>
            <person name="Hossain M.Z."/>
            <person name="Ahmed R."/>
            <person name="Khan M.M."/>
            <person name="Islam R."/>
            <person name="Rashid M.M."/>
            <person name="Khan S.A."/>
            <person name="Rahman M.S."/>
            <person name="Alam M."/>
        </authorList>
    </citation>
    <scope>NUCLEOTIDE SEQUENCE [LARGE SCALE GENOMIC DNA]</scope>
    <source>
        <strain evidence="3">cv. CVL-1</strain>
        <tissue evidence="2">Whole seedling</tissue>
    </source>
</reference>
<evidence type="ECO:0000256" key="1">
    <source>
        <dbReference type="SAM" id="MobiDB-lite"/>
    </source>
</evidence>
<dbReference type="EMBL" id="AWWV01013637">
    <property type="protein sequence ID" value="OMO60850.1"/>
    <property type="molecule type" value="Genomic_DNA"/>
</dbReference>